<protein>
    <submittedName>
        <fullName evidence="3">Lysophospholipase L1</fullName>
    </submittedName>
</protein>
<evidence type="ECO:0000256" key="1">
    <source>
        <dbReference type="SAM" id="Phobius"/>
    </source>
</evidence>
<sequence>MRTYRIEIRLIQLSVFLSVLVVIAGFFGLWDNKDQGQAAAPPGQEEPAPVLENTKIVTIGDSFTFGYPGNTENSWPAVLGQTSQIEVVNKGLKSQTAQDLYSRFEADVLAEKPGRVIIFVGNGDAIKEVPLETFQQHIKAMVEKAESNHIIPILALPLPYTGVQNTIKEFREWESSYAKEKNILVLDFATVLMDTDNVYLEGLLSKEANYPSKEGYKVMGEYASRVLD</sequence>
<dbReference type="PANTHER" id="PTHR30383:SF5">
    <property type="entry name" value="SGNH HYDROLASE-TYPE ESTERASE DOMAIN-CONTAINING PROTEIN"/>
    <property type="match status" value="1"/>
</dbReference>
<dbReference type="InterPro" id="IPR051532">
    <property type="entry name" value="Ester_Hydrolysis_Enzymes"/>
</dbReference>
<feature type="domain" description="SGNH hydrolase-type esterase" evidence="2">
    <location>
        <begin position="59"/>
        <end position="217"/>
    </location>
</feature>
<dbReference type="AlphaFoldDB" id="A0A1M7UYH3"/>
<reference evidence="4" key="1">
    <citation type="submission" date="2016-12" db="EMBL/GenBank/DDBJ databases">
        <authorList>
            <person name="Varghese N."/>
            <person name="Submissions S."/>
        </authorList>
    </citation>
    <scope>NUCLEOTIDE SEQUENCE [LARGE SCALE GENOMIC DNA]</scope>
    <source>
        <strain evidence="4">DSM 11544</strain>
    </source>
</reference>
<dbReference type="Gene3D" id="3.40.50.1110">
    <property type="entry name" value="SGNH hydrolase"/>
    <property type="match status" value="1"/>
</dbReference>
<keyword evidence="4" id="KW-1185">Reference proteome</keyword>
<name>A0A1M7UYH3_9FIRM</name>
<dbReference type="InterPro" id="IPR013830">
    <property type="entry name" value="SGNH_hydro"/>
</dbReference>
<evidence type="ECO:0000313" key="3">
    <source>
        <dbReference type="EMBL" id="SHN88071.1"/>
    </source>
</evidence>
<organism evidence="3 4">
    <name type="scientific">Desulfitobacterium chlororespirans DSM 11544</name>
    <dbReference type="NCBI Taxonomy" id="1121395"/>
    <lineage>
        <taxon>Bacteria</taxon>
        <taxon>Bacillati</taxon>
        <taxon>Bacillota</taxon>
        <taxon>Clostridia</taxon>
        <taxon>Eubacteriales</taxon>
        <taxon>Desulfitobacteriaceae</taxon>
        <taxon>Desulfitobacterium</taxon>
    </lineage>
</organism>
<dbReference type="SUPFAM" id="SSF52266">
    <property type="entry name" value="SGNH hydrolase"/>
    <property type="match status" value="1"/>
</dbReference>
<proteinExistence type="predicted"/>
<accession>A0A1M7UYH3</accession>
<dbReference type="PANTHER" id="PTHR30383">
    <property type="entry name" value="THIOESTERASE 1/PROTEASE 1/LYSOPHOSPHOLIPASE L1"/>
    <property type="match status" value="1"/>
</dbReference>
<evidence type="ECO:0000259" key="2">
    <source>
        <dbReference type="Pfam" id="PF13472"/>
    </source>
</evidence>
<dbReference type="EMBL" id="FRDN01000022">
    <property type="protein sequence ID" value="SHN88071.1"/>
    <property type="molecule type" value="Genomic_DNA"/>
</dbReference>
<feature type="transmembrane region" description="Helical" evidence="1">
    <location>
        <begin position="12"/>
        <end position="30"/>
    </location>
</feature>
<keyword evidence="1" id="KW-0812">Transmembrane</keyword>
<dbReference type="RefSeq" id="WP_072775185.1">
    <property type="nucleotide sequence ID" value="NZ_FRDN01000022.1"/>
</dbReference>
<dbReference type="CDD" id="cd04501">
    <property type="entry name" value="SGNH_hydrolase_like_4"/>
    <property type="match status" value="1"/>
</dbReference>
<gene>
    <name evidence="3" type="ORF">SAMN02745215_05133</name>
</gene>
<evidence type="ECO:0000313" key="4">
    <source>
        <dbReference type="Proteomes" id="UP000184010"/>
    </source>
</evidence>
<dbReference type="GO" id="GO:0004622">
    <property type="term" value="F:phosphatidylcholine lysophospholipase activity"/>
    <property type="evidence" value="ECO:0007669"/>
    <property type="project" value="TreeGrafter"/>
</dbReference>
<keyword evidence="1" id="KW-0472">Membrane</keyword>
<dbReference type="Pfam" id="PF13472">
    <property type="entry name" value="Lipase_GDSL_2"/>
    <property type="match status" value="1"/>
</dbReference>
<dbReference type="STRING" id="1121395.SAMN02745215_05133"/>
<dbReference type="InterPro" id="IPR036514">
    <property type="entry name" value="SGNH_hydro_sf"/>
</dbReference>
<keyword evidence="1" id="KW-1133">Transmembrane helix</keyword>
<dbReference type="Proteomes" id="UP000184010">
    <property type="component" value="Unassembled WGS sequence"/>
</dbReference>